<evidence type="ECO:0000256" key="4">
    <source>
        <dbReference type="SAM" id="MobiDB-lite"/>
    </source>
</evidence>
<sequence>MIEGTLPARTIALIRTTALRVGVTPAHLAAVAGLDPADLDDDLLRVPTESAWRIWELIDAAAGPGSGLAATAGAEFGGLSAWDYLFSSGATLADSLRTIVELRAIVTDPAVSWEVIEDGGLLIMRERTAIEPEPVLAPVEEFVLSLVLRRIREATRQLVVPIRVGFSHHATERYRWLVDEFGTSRIEFGVPHAQLTFLDVGTLPTGADPHLGRVMRQYVELTLASSRAIPDWHEKLRHAISAALRRGDLDLDGVARRLAVSPRTLQRRLHEMNSSWRKEVETVRYEQSLDLLRGTTLPIQSVAARLGYTDARALRRAFHRWTGQTPDAFRRELASAAGGLLTEGMIPNSSTRLGGDQVGSRSVT</sequence>
<feature type="domain" description="HTH araC/xylS-type" evidence="5">
    <location>
        <begin position="234"/>
        <end position="332"/>
    </location>
</feature>
<evidence type="ECO:0000259" key="5">
    <source>
        <dbReference type="PROSITE" id="PS01124"/>
    </source>
</evidence>
<dbReference type="PANTHER" id="PTHR47894">
    <property type="entry name" value="HTH-TYPE TRANSCRIPTIONAL REGULATOR GADX"/>
    <property type="match status" value="1"/>
</dbReference>
<dbReference type="AlphaFoldDB" id="A0A7D6VDB8"/>
<dbReference type="Pfam" id="PF12625">
    <property type="entry name" value="Arabinose_bd"/>
    <property type="match status" value="1"/>
</dbReference>
<dbReference type="InterPro" id="IPR032687">
    <property type="entry name" value="AraC-type_N"/>
</dbReference>
<name>A0A7D6VDB8_9NOCA</name>
<keyword evidence="7" id="KW-1185">Reference proteome</keyword>
<organism evidence="6 7">
    <name type="scientific">Nocardia huaxiensis</name>
    <dbReference type="NCBI Taxonomy" id="2755382"/>
    <lineage>
        <taxon>Bacteria</taxon>
        <taxon>Bacillati</taxon>
        <taxon>Actinomycetota</taxon>
        <taxon>Actinomycetes</taxon>
        <taxon>Mycobacteriales</taxon>
        <taxon>Nocardiaceae</taxon>
        <taxon>Nocardia</taxon>
    </lineage>
</organism>
<dbReference type="GO" id="GO:0005829">
    <property type="term" value="C:cytosol"/>
    <property type="evidence" value="ECO:0007669"/>
    <property type="project" value="TreeGrafter"/>
</dbReference>
<dbReference type="SUPFAM" id="SSF46689">
    <property type="entry name" value="Homeodomain-like"/>
    <property type="match status" value="1"/>
</dbReference>
<dbReference type="Proteomes" id="UP000515512">
    <property type="component" value="Chromosome"/>
</dbReference>
<reference evidence="6 7" key="1">
    <citation type="submission" date="2020-07" db="EMBL/GenBank/DDBJ databases">
        <authorList>
            <person name="Zhuang K."/>
            <person name="Ran Y."/>
        </authorList>
    </citation>
    <scope>NUCLEOTIDE SEQUENCE [LARGE SCALE GENOMIC DNA]</scope>
    <source>
        <strain evidence="6 7">WCH-YHL-001</strain>
    </source>
</reference>
<dbReference type="GO" id="GO:0003700">
    <property type="term" value="F:DNA-binding transcription factor activity"/>
    <property type="evidence" value="ECO:0007669"/>
    <property type="project" value="InterPro"/>
</dbReference>
<keyword evidence="3" id="KW-0804">Transcription</keyword>
<feature type="region of interest" description="Disordered" evidence="4">
    <location>
        <begin position="345"/>
        <end position="364"/>
    </location>
</feature>
<evidence type="ECO:0000313" key="6">
    <source>
        <dbReference type="EMBL" id="QLY32634.1"/>
    </source>
</evidence>
<evidence type="ECO:0000256" key="1">
    <source>
        <dbReference type="ARBA" id="ARBA00023015"/>
    </source>
</evidence>
<evidence type="ECO:0000256" key="3">
    <source>
        <dbReference type="ARBA" id="ARBA00023163"/>
    </source>
</evidence>
<dbReference type="GO" id="GO:0000976">
    <property type="term" value="F:transcription cis-regulatory region binding"/>
    <property type="evidence" value="ECO:0007669"/>
    <property type="project" value="TreeGrafter"/>
</dbReference>
<dbReference type="PROSITE" id="PS01124">
    <property type="entry name" value="HTH_ARAC_FAMILY_2"/>
    <property type="match status" value="1"/>
</dbReference>
<gene>
    <name evidence="6" type="ORF">H0264_10580</name>
</gene>
<protein>
    <submittedName>
        <fullName evidence="6">AraC family transcriptional regulator ligand-binding domain-containing protein</fullName>
    </submittedName>
</protein>
<dbReference type="PANTHER" id="PTHR47894:SF1">
    <property type="entry name" value="HTH-TYPE TRANSCRIPTIONAL REGULATOR VQSM"/>
    <property type="match status" value="1"/>
</dbReference>
<dbReference type="Pfam" id="PF12833">
    <property type="entry name" value="HTH_18"/>
    <property type="match status" value="1"/>
</dbReference>
<accession>A0A7D6VDB8</accession>
<dbReference type="KEGG" id="nhu:H0264_10580"/>
<dbReference type="Gene3D" id="1.10.10.60">
    <property type="entry name" value="Homeodomain-like"/>
    <property type="match status" value="1"/>
</dbReference>
<keyword evidence="1" id="KW-0805">Transcription regulation</keyword>
<evidence type="ECO:0000256" key="2">
    <source>
        <dbReference type="ARBA" id="ARBA00023125"/>
    </source>
</evidence>
<evidence type="ECO:0000313" key="7">
    <source>
        <dbReference type="Proteomes" id="UP000515512"/>
    </source>
</evidence>
<keyword evidence="2" id="KW-0238">DNA-binding</keyword>
<dbReference type="RefSeq" id="WP_181583799.1">
    <property type="nucleotide sequence ID" value="NZ_CP059399.1"/>
</dbReference>
<dbReference type="EMBL" id="CP059399">
    <property type="protein sequence ID" value="QLY32634.1"/>
    <property type="molecule type" value="Genomic_DNA"/>
</dbReference>
<dbReference type="InterPro" id="IPR018060">
    <property type="entry name" value="HTH_AraC"/>
</dbReference>
<dbReference type="SMART" id="SM00342">
    <property type="entry name" value="HTH_ARAC"/>
    <property type="match status" value="1"/>
</dbReference>
<dbReference type="InterPro" id="IPR009057">
    <property type="entry name" value="Homeodomain-like_sf"/>
</dbReference>
<proteinExistence type="predicted"/>